<dbReference type="PROSITE" id="PS00463">
    <property type="entry name" value="ZN2_CY6_FUNGAL_1"/>
    <property type="match status" value="1"/>
</dbReference>
<feature type="region of interest" description="Disordered" evidence="10">
    <location>
        <begin position="1"/>
        <end position="24"/>
    </location>
</feature>
<evidence type="ECO:0000256" key="7">
    <source>
        <dbReference type="ARBA" id="ARBA00023242"/>
    </source>
</evidence>
<feature type="compositionally biased region" description="Polar residues" evidence="10">
    <location>
        <begin position="807"/>
        <end position="816"/>
    </location>
</feature>
<dbReference type="VEuPathDB" id="FungiDB:UREG_01015"/>
<reference evidence="13" key="1">
    <citation type="journal article" date="2009" name="Genome Res.">
        <title>Comparative genomic analyses of the human fungal pathogens Coccidioides and their relatives.</title>
        <authorList>
            <person name="Sharpton T.J."/>
            <person name="Stajich J.E."/>
            <person name="Rounsley S.D."/>
            <person name="Gardner M.J."/>
            <person name="Wortman J.R."/>
            <person name="Jordar V.S."/>
            <person name="Maiti R."/>
            <person name="Kodira C.D."/>
            <person name="Neafsey D.E."/>
            <person name="Zeng Q."/>
            <person name="Hung C.-Y."/>
            <person name="McMahan C."/>
            <person name="Muszewska A."/>
            <person name="Grynberg M."/>
            <person name="Mandel M.A."/>
            <person name="Kellner E.M."/>
            <person name="Barker B.M."/>
            <person name="Galgiani J.N."/>
            <person name="Orbach M.J."/>
            <person name="Kirkland T.N."/>
            <person name="Cole G.T."/>
            <person name="Henn M.R."/>
            <person name="Birren B.W."/>
            <person name="Taylor J.W."/>
        </authorList>
    </citation>
    <scope>NUCLEOTIDE SEQUENCE [LARGE SCALE GENOMIC DNA]</scope>
    <source>
        <strain evidence="13">UAMH 1704</strain>
    </source>
</reference>
<dbReference type="GO" id="GO:0005634">
    <property type="term" value="C:nucleus"/>
    <property type="evidence" value="ECO:0007669"/>
    <property type="project" value="UniProtKB-SubCell"/>
</dbReference>
<feature type="domain" description="Zn(2)-C6 fungal-type" evidence="11">
    <location>
        <begin position="97"/>
        <end position="126"/>
    </location>
</feature>
<dbReference type="SUPFAM" id="SSF57701">
    <property type="entry name" value="Zn2/Cys6 DNA-binding domain"/>
    <property type="match status" value="1"/>
</dbReference>
<comment type="function">
    <text evidence="9">Transcription factor that specifically regulates the neosartoricin B biosynthesis gene cluster.</text>
</comment>
<keyword evidence="5" id="KW-0238">DNA-binding</keyword>
<dbReference type="GO" id="GO:0003677">
    <property type="term" value="F:DNA binding"/>
    <property type="evidence" value="ECO:0007669"/>
    <property type="project" value="UniProtKB-KW"/>
</dbReference>
<dbReference type="RefSeq" id="XP_002541499.1">
    <property type="nucleotide sequence ID" value="XM_002541453.1"/>
</dbReference>
<evidence type="ECO:0000256" key="6">
    <source>
        <dbReference type="ARBA" id="ARBA00023163"/>
    </source>
</evidence>
<dbReference type="SMART" id="SM00066">
    <property type="entry name" value="GAL4"/>
    <property type="match status" value="1"/>
</dbReference>
<feature type="region of interest" description="Disordered" evidence="10">
    <location>
        <begin position="745"/>
        <end position="826"/>
    </location>
</feature>
<dbReference type="Proteomes" id="UP000002058">
    <property type="component" value="Unassembled WGS sequence"/>
</dbReference>
<keyword evidence="7" id="KW-0539">Nucleus</keyword>
<comment type="subcellular location">
    <subcellularLocation>
        <location evidence="1">Nucleus</location>
    </subcellularLocation>
</comment>
<dbReference type="GO" id="GO:0000981">
    <property type="term" value="F:DNA-binding transcription factor activity, RNA polymerase II-specific"/>
    <property type="evidence" value="ECO:0007669"/>
    <property type="project" value="InterPro"/>
</dbReference>
<dbReference type="EMBL" id="CH476615">
    <property type="protein sequence ID" value="EEP76166.1"/>
    <property type="molecule type" value="Genomic_DNA"/>
</dbReference>
<gene>
    <name evidence="12" type="ORF">UREG_01015</name>
</gene>
<dbReference type="CDD" id="cd12148">
    <property type="entry name" value="fungal_TF_MHR"/>
    <property type="match status" value="1"/>
</dbReference>
<dbReference type="AlphaFoldDB" id="C4JFK1"/>
<dbReference type="GeneID" id="8438219"/>
<dbReference type="InterPro" id="IPR050613">
    <property type="entry name" value="Sec_Metabolite_Reg"/>
</dbReference>
<keyword evidence="4" id="KW-0805">Transcription regulation</keyword>
<name>C4JFK1_UNCRE</name>
<evidence type="ECO:0000313" key="12">
    <source>
        <dbReference type="EMBL" id="EEP76166.1"/>
    </source>
</evidence>
<evidence type="ECO:0000256" key="9">
    <source>
        <dbReference type="ARBA" id="ARBA00045154"/>
    </source>
</evidence>
<dbReference type="PROSITE" id="PS50048">
    <property type="entry name" value="ZN2_CY6_FUNGAL_2"/>
    <property type="match status" value="1"/>
</dbReference>
<feature type="compositionally biased region" description="Polar residues" evidence="10">
    <location>
        <begin position="761"/>
        <end position="785"/>
    </location>
</feature>
<evidence type="ECO:0000256" key="8">
    <source>
        <dbReference type="ARBA" id="ARBA00031692"/>
    </source>
</evidence>
<dbReference type="GO" id="GO:0008270">
    <property type="term" value="F:zinc ion binding"/>
    <property type="evidence" value="ECO:0007669"/>
    <property type="project" value="InterPro"/>
</dbReference>
<protein>
    <recommendedName>
        <fullName evidence="2">C6 finger domain transcription factor nscR</fullName>
    </recommendedName>
    <alternativeName>
        <fullName evidence="8">Neosartiricin B biosynthesis protein R</fullName>
    </alternativeName>
</protein>
<dbReference type="eggNOG" id="ENOG502S5V9">
    <property type="taxonomic scope" value="Eukaryota"/>
</dbReference>
<dbReference type="SMART" id="SM00906">
    <property type="entry name" value="Fungal_trans"/>
    <property type="match status" value="1"/>
</dbReference>
<proteinExistence type="predicted"/>
<dbReference type="PANTHER" id="PTHR31001:SF40">
    <property type="entry name" value="ZN(II)2CYS6 TRANSCRIPTION FACTOR (EUROFUNG)"/>
    <property type="match status" value="1"/>
</dbReference>
<organism evidence="12 13">
    <name type="scientific">Uncinocarpus reesii (strain UAMH 1704)</name>
    <dbReference type="NCBI Taxonomy" id="336963"/>
    <lineage>
        <taxon>Eukaryota</taxon>
        <taxon>Fungi</taxon>
        <taxon>Dikarya</taxon>
        <taxon>Ascomycota</taxon>
        <taxon>Pezizomycotina</taxon>
        <taxon>Eurotiomycetes</taxon>
        <taxon>Eurotiomycetidae</taxon>
        <taxon>Onygenales</taxon>
        <taxon>Onygenaceae</taxon>
        <taxon>Uncinocarpus</taxon>
    </lineage>
</organism>
<accession>C4JFK1</accession>
<dbReference type="CDD" id="cd00067">
    <property type="entry name" value="GAL4"/>
    <property type="match status" value="1"/>
</dbReference>
<dbReference type="KEGG" id="ure:UREG_01015"/>
<keyword evidence="6" id="KW-0804">Transcription</keyword>
<dbReference type="Gene3D" id="4.10.240.10">
    <property type="entry name" value="Zn(2)-C6 fungal-type DNA-binding domain"/>
    <property type="match status" value="1"/>
</dbReference>
<dbReference type="OrthoDB" id="424974at2759"/>
<evidence type="ECO:0000256" key="10">
    <source>
        <dbReference type="SAM" id="MobiDB-lite"/>
    </source>
</evidence>
<dbReference type="InterPro" id="IPR001138">
    <property type="entry name" value="Zn2Cys6_DnaBD"/>
</dbReference>
<dbReference type="InterPro" id="IPR036864">
    <property type="entry name" value="Zn2-C6_fun-type_DNA-bd_sf"/>
</dbReference>
<dbReference type="InterPro" id="IPR007219">
    <property type="entry name" value="XnlR_reg_dom"/>
</dbReference>
<dbReference type="GO" id="GO:0006351">
    <property type="term" value="P:DNA-templated transcription"/>
    <property type="evidence" value="ECO:0007669"/>
    <property type="project" value="InterPro"/>
</dbReference>
<sequence length="906" mass="100876">MDPSSLTNPSVSPPPAARARASSSVVEPLPLFPTVWTPRANPVQAVTPAHVSAENAGISEVARGAALDFQQSLDRNPSTSSPPPASRIRRRNRMITSCLECRRRKLKCDRLHPCSSCFKSKRDCLFLAPATDASSRLKRTEIKEKIGSLERGLELDAAATQCALVKQEEVGDGRSEVEEGGSSYMRGIFDAVATEDSRLPIPKDEEGLEPTPLAVQDAGYEDEADDESFDLGFRLGKMRMTDRIGGFYRPRIADELSAALGMLQVSNTPVAATRTPAIDPRPQKLSVEELHSSFDPSASYVAPRSNLLFGGAERYILADFLPTRVAADRLLQQYWQAVHPVAKIVHRPTFEKQYNDFWSSVSKGMEPTFSLQALVFAALFSAVIPMCREEISRAHSVLVGTAIRLAECMGFHRDPEEYGHGPVESHIRRMIWYQLCFLDIHTSLLQGPRHSIRREDFSTKFPVNMDDSEITTAAPGSIADAPRWTDMTFMRIRFECNELRRLLLVDRIRIEKKQISLTQVLAKIETFRKATWTKYGPLIHVPNPKPIQLAAQHMLSILMCRAYISVLHRYANSVAYHMPDRLNRIVIARGIQMIEDSIALETRPELRLWAWYQRAFNQYHVALLLLMEIWFSPMQQEADRIWRCLEYVFEISLLTSRLTGGTQSQDVFEQRNTNARLILRLLRDRMAAYRQMRRLKIPKSMVYSKGLPPIQEDTGAYTISSASQITMEELVPFFQAPNSDILMSSSAGLSNSTMEGYGQPPTGQTDSGKAMDSQVSFPFPNTCSQDIPAPSQPPNRSVPQVLVSPPVTESGTQPLRASSHESNDSGSSNLWFVSGAGLASAGAAPPIGTSGMGDFAMISPQGDNGKDATAAIDIDWDETVPLFVVNLQSLESSRAFKTYLKQEVLM</sequence>
<evidence type="ECO:0000256" key="1">
    <source>
        <dbReference type="ARBA" id="ARBA00004123"/>
    </source>
</evidence>
<dbReference type="OMA" id="NRMITSC"/>
<evidence type="ECO:0000256" key="3">
    <source>
        <dbReference type="ARBA" id="ARBA00022723"/>
    </source>
</evidence>
<dbReference type="Pfam" id="PF00172">
    <property type="entry name" value="Zn_clus"/>
    <property type="match status" value="1"/>
</dbReference>
<dbReference type="Pfam" id="PF04082">
    <property type="entry name" value="Fungal_trans"/>
    <property type="match status" value="1"/>
</dbReference>
<evidence type="ECO:0000259" key="11">
    <source>
        <dbReference type="PROSITE" id="PS50048"/>
    </source>
</evidence>
<evidence type="ECO:0000256" key="4">
    <source>
        <dbReference type="ARBA" id="ARBA00023015"/>
    </source>
</evidence>
<keyword evidence="13" id="KW-1185">Reference proteome</keyword>
<dbReference type="HOGENOM" id="CLU_004083_9_0_1"/>
<evidence type="ECO:0000313" key="13">
    <source>
        <dbReference type="Proteomes" id="UP000002058"/>
    </source>
</evidence>
<feature type="compositionally biased region" description="Polar residues" evidence="10">
    <location>
        <begin position="745"/>
        <end position="754"/>
    </location>
</feature>
<evidence type="ECO:0000256" key="2">
    <source>
        <dbReference type="ARBA" id="ARBA00018346"/>
    </source>
</evidence>
<dbReference type="STRING" id="336963.C4JFK1"/>
<keyword evidence="3" id="KW-0479">Metal-binding</keyword>
<dbReference type="InParanoid" id="C4JFK1"/>
<evidence type="ECO:0000256" key="5">
    <source>
        <dbReference type="ARBA" id="ARBA00023125"/>
    </source>
</evidence>
<dbReference type="PANTHER" id="PTHR31001">
    <property type="entry name" value="UNCHARACTERIZED TRANSCRIPTIONAL REGULATORY PROTEIN"/>
    <property type="match status" value="1"/>
</dbReference>